<dbReference type="InterPro" id="IPR050275">
    <property type="entry name" value="PGM_Phosphatase"/>
</dbReference>
<evidence type="ECO:0000256" key="6">
    <source>
        <dbReference type="ARBA" id="ARBA00038362"/>
    </source>
</evidence>
<evidence type="ECO:0000256" key="4">
    <source>
        <dbReference type="ARBA" id="ARBA00022801"/>
    </source>
</evidence>
<feature type="active site" description="Proton donor/acceptor" evidence="9">
    <location>
        <position position="178"/>
    </location>
</feature>
<dbReference type="AlphaFoldDB" id="A0ABD3IFR8"/>
<evidence type="ECO:0000256" key="7">
    <source>
        <dbReference type="ARBA" id="ARBA00052441"/>
    </source>
</evidence>
<evidence type="ECO:0000256" key="11">
    <source>
        <dbReference type="SAM" id="MobiDB-lite"/>
    </source>
</evidence>
<reference evidence="12 13" key="1">
    <citation type="submission" date="2024-09" db="EMBL/GenBank/DDBJ databases">
        <title>Chromosome-scale assembly of Riccia sorocarpa.</title>
        <authorList>
            <person name="Paukszto L."/>
        </authorList>
    </citation>
    <scope>NUCLEOTIDE SEQUENCE [LARGE SCALE GENOMIC DNA]</scope>
    <source>
        <strain evidence="12">LP-2024</strain>
        <tissue evidence="12">Aerial parts of the thallus</tissue>
    </source>
</reference>
<feature type="region of interest" description="Disordered" evidence="11">
    <location>
        <begin position="1"/>
        <end position="30"/>
    </location>
</feature>
<dbReference type="PANTHER" id="PTHR48100">
    <property type="entry name" value="BROAD-SPECIFICITY PHOSPHATASE YOR283W-RELATED"/>
    <property type="match status" value="1"/>
</dbReference>
<comment type="subcellular location">
    <subcellularLocation>
        <location evidence="1">Plastid</location>
        <location evidence="1">Chloroplast stroma</location>
    </subcellularLocation>
</comment>
<keyword evidence="2" id="KW-0150">Chloroplast</keyword>
<feature type="compositionally biased region" description="Basic and acidic residues" evidence="11">
    <location>
        <begin position="8"/>
        <end position="23"/>
    </location>
</feature>
<dbReference type="PANTHER" id="PTHR48100:SF10">
    <property type="entry name" value="2-CARBOXY-D-ARABINITOL-1-PHOSPHATASE-RELATED"/>
    <property type="match status" value="1"/>
</dbReference>
<comment type="caution">
    <text evidence="12">The sequence shown here is derived from an EMBL/GenBank/DDBJ whole genome shotgun (WGS) entry which is preliminary data.</text>
</comment>
<dbReference type="InterPro" id="IPR029033">
    <property type="entry name" value="His_PPase_superfam"/>
</dbReference>
<keyword evidence="5" id="KW-0809">Transit peptide</keyword>
<keyword evidence="4" id="KW-0378">Hydrolase</keyword>
<comment type="catalytic activity">
    <reaction evidence="7">
        <text>2-carboxy-D-arabinitol 1-phosphate + H2O = 2-carboxy-D-arabinitol + phosphate</text>
        <dbReference type="Rhea" id="RHEA:17837"/>
        <dbReference type="ChEBI" id="CHEBI:15377"/>
        <dbReference type="ChEBI" id="CHEBI:43474"/>
        <dbReference type="ChEBI" id="CHEBI:58008"/>
        <dbReference type="ChEBI" id="CHEBI:58185"/>
        <dbReference type="EC" id="3.1.3.63"/>
    </reaction>
</comment>
<organism evidence="12 13">
    <name type="scientific">Riccia sorocarpa</name>
    <dbReference type="NCBI Taxonomy" id="122646"/>
    <lineage>
        <taxon>Eukaryota</taxon>
        <taxon>Viridiplantae</taxon>
        <taxon>Streptophyta</taxon>
        <taxon>Embryophyta</taxon>
        <taxon>Marchantiophyta</taxon>
        <taxon>Marchantiopsida</taxon>
        <taxon>Marchantiidae</taxon>
        <taxon>Marchantiales</taxon>
        <taxon>Ricciaceae</taxon>
        <taxon>Riccia</taxon>
    </lineage>
</organism>
<keyword evidence="13" id="KW-1185">Reference proteome</keyword>
<dbReference type="GO" id="GO:0009570">
    <property type="term" value="C:chloroplast stroma"/>
    <property type="evidence" value="ECO:0007669"/>
    <property type="project" value="UniProtKB-SubCell"/>
</dbReference>
<evidence type="ECO:0000313" key="12">
    <source>
        <dbReference type="EMBL" id="KAL3701602.1"/>
    </source>
</evidence>
<feature type="binding site" evidence="10">
    <location>
        <begin position="101"/>
        <end position="108"/>
    </location>
    <ligand>
        <name>substrate</name>
    </ligand>
</feature>
<feature type="active site" description="Tele-phosphohistidine intermediate" evidence="9">
    <location>
        <position position="102"/>
    </location>
</feature>
<evidence type="ECO:0000256" key="5">
    <source>
        <dbReference type="ARBA" id="ARBA00022946"/>
    </source>
</evidence>
<evidence type="ECO:0000256" key="3">
    <source>
        <dbReference type="ARBA" id="ARBA00022640"/>
    </source>
</evidence>
<dbReference type="InterPro" id="IPR013078">
    <property type="entry name" value="His_Pase_superF_clade-1"/>
</dbReference>
<dbReference type="Pfam" id="PF00300">
    <property type="entry name" value="His_Phos_1"/>
    <property type="match status" value="2"/>
</dbReference>
<evidence type="ECO:0000313" key="13">
    <source>
        <dbReference type="Proteomes" id="UP001633002"/>
    </source>
</evidence>
<dbReference type="CDD" id="cd07067">
    <property type="entry name" value="HP_PGM_like"/>
    <property type="match status" value="2"/>
</dbReference>
<accession>A0ABD3IFR8</accession>
<comment type="similarity">
    <text evidence="6">Belongs to the phosphoglycerate mutase family.</text>
</comment>
<feature type="binding site" evidence="10">
    <location>
        <position position="189"/>
    </location>
    <ligand>
        <name>substrate</name>
    </ligand>
</feature>
<feature type="binding site" evidence="10">
    <location>
        <position position="152"/>
    </location>
    <ligand>
        <name>substrate</name>
    </ligand>
</feature>
<name>A0ABD3IFR8_9MARC</name>
<dbReference type="Gene3D" id="3.40.50.1240">
    <property type="entry name" value="Phosphoglycerate mutase-like"/>
    <property type="match status" value="2"/>
</dbReference>
<dbReference type="Proteomes" id="UP001633002">
    <property type="component" value="Unassembled WGS sequence"/>
</dbReference>
<evidence type="ECO:0000256" key="9">
    <source>
        <dbReference type="PIRSR" id="PIRSR613078-1"/>
    </source>
</evidence>
<dbReference type="SUPFAM" id="SSF53254">
    <property type="entry name" value="Phosphoglycerate mutase-like"/>
    <property type="match status" value="2"/>
</dbReference>
<evidence type="ECO:0000256" key="1">
    <source>
        <dbReference type="ARBA" id="ARBA00004470"/>
    </source>
</evidence>
<evidence type="ECO:0000256" key="10">
    <source>
        <dbReference type="PIRSR" id="PIRSR613078-2"/>
    </source>
</evidence>
<proteinExistence type="inferred from homology"/>
<keyword evidence="3" id="KW-0934">Plastid</keyword>
<dbReference type="EMBL" id="JBJQOH010000001">
    <property type="protein sequence ID" value="KAL3701602.1"/>
    <property type="molecule type" value="Genomic_DNA"/>
</dbReference>
<dbReference type="SMART" id="SM00855">
    <property type="entry name" value="PGAM"/>
    <property type="match status" value="2"/>
</dbReference>
<dbReference type="FunFam" id="3.40.50.1240:FF:000018">
    <property type="entry name" value="Phosphoglycerate mutase"/>
    <property type="match status" value="1"/>
</dbReference>
<dbReference type="EC" id="3.1.3.63" evidence="8"/>
<evidence type="ECO:0000256" key="2">
    <source>
        <dbReference type="ARBA" id="ARBA00022528"/>
    </source>
</evidence>
<dbReference type="PROSITE" id="PS00175">
    <property type="entry name" value="PG_MUTASE"/>
    <property type="match status" value="1"/>
</dbReference>
<protein>
    <recommendedName>
        <fullName evidence="8">2-carboxy-D-arabinitol-1-phosphatase</fullName>
        <ecNumber evidence="8">3.1.3.63</ecNumber>
    </recommendedName>
</protein>
<sequence length="548" mass="60729">MSPDDSQPGDHFEQRNSCNERRGNPGTLGPIMARSLEIRSHWLGLSIPSDGFVSRTNIRNVHHQPTVIVAQENSESDSSYGGRRTYPLPCIQDSKRVVLVRHGQSTWNEAGRIQGSSDFSRLTSKGENQAEISRQMLQSDSFDVCIHSPLSRAKRTAEVIWGAARNPNSLISIDDLREIDLYAFQGLYKVKGKELFGEVYTKWKKDPVNFLVDGHYPVRELWERASGCWGRILGQDGSSILVVAHNAVNQALVATAIGFGPTYFRHLLQSNCGVSVLDFTPGDAKNSPPHVCLQRLNQTPASPLSDGGKSRTRIVLVCHGATGTSQRDRFASSPSEPLSPLGTLQSTMIGEHLLDNSHVHSIVCGPELRTSKTAELIAQGFEGSEDFEISSLEELRDFEWGEWRGRSKADVALASTSNSSMRWQDELRLSNVRRAESFKSFWSRTAQGWDTLRRRLDGIQAQNGSNGCVVVVGHNMVNEAMLCHCLNLDESYFGCFRFDSGSISVIDFPDGASGKGVVRCLNYTSHLDRWAVPVTRRETRNLTAASSF</sequence>
<dbReference type="InterPro" id="IPR001345">
    <property type="entry name" value="PG/BPGM_mutase_AS"/>
</dbReference>
<dbReference type="GO" id="GO:0047538">
    <property type="term" value="F:2-carboxy-D-arabinitol-1-phosphatase activity"/>
    <property type="evidence" value="ECO:0007669"/>
    <property type="project" value="UniProtKB-EC"/>
</dbReference>
<evidence type="ECO:0000256" key="8">
    <source>
        <dbReference type="ARBA" id="ARBA00066640"/>
    </source>
</evidence>
<gene>
    <name evidence="12" type="ORF">R1sor_019624</name>
</gene>